<reference evidence="4" key="1">
    <citation type="submission" date="2020-06" db="EMBL/GenBank/DDBJ databases">
        <authorList>
            <person name="Li T."/>
            <person name="Hu X."/>
            <person name="Zhang T."/>
            <person name="Song X."/>
            <person name="Zhang H."/>
            <person name="Dai N."/>
            <person name="Sheng W."/>
            <person name="Hou X."/>
            <person name="Wei L."/>
        </authorList>
    </citation>
    <scope>NUCLEOTIDE SEQUENCE</scope>
    <source>
        <strain evidence="4">K16</strain>
        <tissue evidence="4">Leaf</tissue>
    </source>
</reference>
<evidence type="ECO:0000256" key="3">
    <source>
        <dbReference type="SAM" id="MobiDB-lite"/>
    </source>
</evidence>
<dbReference type="PANTHER" id="PTHR33172:SF91">
    <property type="entry name" value="PROTEIN OXIDATIVE STRESS 3 LIKE 5"/>
    <property type="match status" value="1"/>
</dbReference>
<feature type="compositionally biased region" description="Basic and acidic residues" evidence="3">
    <location>
        <begin position="167"/>
        <end position="178"/>
    </location>
</feature>
<protein>
    <submittedName>
        <fullName evidence="4">Uncharacterized protein</fullName>
    </submittedName>
</protein>
<comment type="caution">
    <text evidence="4">The sequence shown here is derived from an EMBL/GenBank/DDBJ whole genome shotgun (WGS) entry which is preliminary data.</text>
</comment>
<evidence type="ECO:0000313" key="5">
    <source>
        <dbReference type="Proteomes" id="UP001289374"/>
    </source>
</evidence>
<proteinExistence type="predicted"/>
<evidence type="ECO:0000313" key="4">
    <source>
        <dbReference type="EMBL" id="KAK4389039.1"/>
    </source>
</evidence>
<dbReference type="AlphaFoldDB" id="A0AAE1W9C1"/>
<organism evidence="4 5">
    <name type="scientific">Sesamum angolense</name>
    <dbReference type="NCBI Taxonomy" id="2727404"/>
    <lineage>
        <taxon>Eukaryota</taxon>
        <taxon>Viridiplantae</taxon>
        <taxon>Streptophyta</taxon>
        <taxon>Embryophyta</taxon>
        <taxon>Tracheophyta</taxon>
        <taxon>Spermatophyta</taxon>
        <taxon>Magnoliopsida</taxon>
        <taxon>eudicotyledons</taxon>
        <taxon>Gunneridae</taxon>
        <taxon>Pentapetalae</taxon>
        <taxon>asterids</taxon>
        <taxon>lamiids</taxon>
        <taxon>Lamiales</taxon>
        <taxon>Pedaliaceae</taxon>
        <taxon>Sesamum</taxon>
    </lineage>
</organism>
<dbReference type="GO" id="GO:0005634">
    <property type="term" value="C:nucleus"/>
    <property type="evidence" value="ECO:0007669"/>
    <property type="project" value="UniProtKB-SubCell"/>
</dbReference>
<feature type="region of interest" description="Disordered" evidence="3">
    <location>
        <begin position="1"/>
        <end position="57"/>
    </location>
</feature>
<feature type="compositionally biased region" description="Acidic residues" evidence="3">
    <location>
        <begin position="31"/>
        <end position="51"/>
    </location>
</feature>
<dbReference type="EMBL" id="JACGWL010000013">
    <property type="protein sequence ID" value="KAK4389039.1"/>
    <property type="molecule type" value="Genomic_DNA"/>
</dbReference>
<sequence length="187" mass="20455">MSEPESCGGLNGSGEDNAWGEKGKAVIENVDTSDDEESTDDQEGEPAEEVDGTTRRSTLDCLASLEASLPMKRGLSSHYDGRSKTFGNLSELSVDNAKDLGKREHAVNKRRRLLLAHEYHDKTFHPGGGDDGGSSSSTMIHTSSMPLLPTLHHHRENEEAEDEEEEKENKGSDSKNQEEDGESDQLN</sequence>
<comment type="subcellular location">
    <subcellularLocation>
        <location evidence="1">Nucleus</location>
    </subcellularLocation>
</comment>
<reference evidence="4" key="2">
    <citation type="journal article" date="2024" name="Plant">
        <title>Genomic evolution and insights into agronomic trait innovations of Sesamum species.</title>
        <authorList>
            <person name="Miao H."/>
            <person name="Wang L."/>
            <person name="Qu L."/>
            <person name="Liu H."/>
            <person name="Sun Y."/>
            <person name="Le M."/>
            <person name="Wang Q."/>
            <person name="Wei S."/>
            <person name="Zheng Y."/>
            <person name="Lin W."/>
            <person name="Duan Y."/>
            <person name="Cao H."/>
            <person name="Xiong S."/>
            <person name="Wang X."/>
            <person name="Wei L."/>
            <person name="Li C."/>
            <person name="Ma Q."/>
            <person name="Ju M."/>
            <person name="Zhao R."/>
            <person name="Li G."/>
            <person name="Mu C."/>
            <person name="Tian Q."/>
            <person name="Mei H."/>
            <person name="Zhang T."/>
            <person name="Gao T."/>
            <person name="Zhang H."/>
        </authorList>
    </citation>
    <scope>NUCLEOTIDE SEQUENCE</scope>
    <source>
        <strain evidence="4">K16</strain>
    </source>
</reference>
<name>A0AAE1W9C1_9LAMI</name>
<feature type="region of interest" description="Disordered" evidence="3">
    <location>
        <begin position="121"/>
        <end position="187"/>
    </location>
</feature>
<accession>A0AAE1W9C1</accession>
<evidence type="ECO:0000256" key="1">
    <source>
        <dbReference type="ARBA" id="ARBA00004123"/>
    </source>
</evidence>
<dbReference type="InterPro" id="IPR051992">
    <property type="entry name" value="OxStress_Response_Reg"/>
</dbReference>
<feature type="compositionally biased region" description="Low complexity" evidence="3">
    <location>
        <begin position="133"/>
        <end position="145"/>
    </location>
</feature>
<keyword evidence="5" id="KW-1185">Reference proteome</keyword>
<evidence type="ECO:0000256" key="2">
    <source>
        <dbReference type="ARBA" id="ARBA00023242"/>
    </source>
</evidence>
<dbReference type="PANTHER" id="PTHR33172">
    <property type="entry name" value="OS08G0516900 PROTEIN"/>
    <property type="match status" value="1"/>
</dbReference>
<keyword evidence="2" id="KW-0539">Nucleus</keyword>
<dbReference type="Proteomes" id="UP001289374">
    <property type="component" value="Unassembled WGS sequence"/>
</dbReference>
<gene>
    <name evidence="4" type="ORF">Sango_2240900</name>
</gene>
<dbReference type="GO" id="GO:0006950">
    <property type="term" value="P:response to stress"/>
    <property type="evidence" value="ECO:0007669"/>
    <property type="project" value="UniProtKB-ARBA"/>
</dbReference>